<evidence type="ECO:0000256" key="5">
    <source>
        <dbReference type="ARBA" id="ARBA00022679"/>
    </source>
</evidence>
<dbReference type="Gene3D" id="3.90.550.10">
    <property type="entry name" value="Spore Coat Polysaccharide Biosynthesis Protein SpsA, Chain A"/>
    <property type="match status" value="1"/>
</dbReference>
<feature type="domain" description="WW" evidence="12">
    <location>
        <begin position="38"/>
        <end position="72"/>
    </location>
</feature>
<keyword evidence="5" id="KW-0808">Transferase</keyword>
<dbReference type="PRINTS" id="PR02050">
    <property type="entry name" value="B14GALTRFASE"/>
</dbReference>
<dbReference type="PROSITE" id="PS50020">
    <property type="entry name" value="WW_DOMAIN_2"/>
    <property type="match status" value="1"/>
</dbReference>
<evidence type="ECO:0000256" key="3">
    <source>
        <dbReference type="ARBA" id="ARBA00005735"/>
    </source>
</evidence>
<keyword evidence="7" id="KW-0735">Signal-anchor</keyword>
<comment type="similarity">
    <text evidence="3">Belongs to the glycosyltransferase 7 family.</text>
</comment>
<keyword evidence="14" id="KW-1185">Reference proteome</keyword>
<keyword evidence="4" id="KW-0328">Glycosyltransferase</keyword>
<feature type="compositionally biased region" description="Basic and acidic residues" evidence="11">
    <location>
        <begin position="24"/>
        <end position="39"/>
    </location>
</feature>
<dbReference type="PANTHER" id="PTHR19300:SF57">
    <property type="entry name" value="BETA-1,4-N-ACETYLGALACTOSAMINYLTRANSFERASE"/>
    <property type="match status" value="1"/>
</dbReference>
<dbReference type="InterPro" id="IPR027791">
    <property type="entry name" value="Galactosyl_T_C"/>
</dbReference>
<comment type="caution">
    <text evidence="13">The sequence shown here is derived from an EMBL/GenBank/DDBJ whole genome shotgun (WGS) entry which is preliminary data.</text>
</comment>
<dbReference type="PANTHER" id="PTHR19300">
    <property type="entry name" value="BETA-1,4-GALACTOSYLTRANSFERASE"/>
    <property type="match status" value="1"/>
</dbReference>
<reference evidence="13 14" key="1">
    <citation type="submission" date="2024-02" db="EMBL/GenBank/DDBJ databases">
        <authorList>
            <person name="Chen Y."/>
            <person name="Shah S."/>
            <person name="Dougan E. K."/>
            <person name="Thang M."/>
            <person name="Chan C."/>
        </authorList>
    </citation>
    <scope>NUCLEOTIDE SEQUENCE [LARGE SCALE GENOMIC DNA]</scope>
</reference>
<feature type="region of interest" description="Disordered" evidence="11">
    <location>
        <begin position="77"/>
        <end position="103"/>
    </location>
</feature>
<evidence type="ECO:0000256" key="1">
    <source>
        <dbReference type="ARBA" id="ARBA00004606"/>
    </source>
</evidence>
<comment type="pathway">
    <text evidence="2">Protein modification; protein glycosylation.</text>
</comment>
<dbReference type="InterPro" id="IPR027995">
    <property type="entry name" value="Galactosyl_T_N"/>
</dbReference>
<dbReference type="InterPro" id="IPR001202">
    <property type="entry name" value="WW_dom"/>
</dbReference>
<evidence type="ECO:0000313" key="14">
    <source>
        <dbReference type="Proteomes" id="UP001642464"/>
    </source>
</evidence>
<protein>
    <submittedName>
        <fullName evidence="13">4-GalTase 1) (Beta4Gal-T1) (B4Gal-T1) (Beta-N-acetylglucosaminyl-glycolipid beta-1</fullName>
    </submittedName>
</protein>
<keyword evidence="9" id="KW-0472">Membrane</keyword>
<evidence type="ECO:0000256" key="8">
    <source>
        <dbReference type="ARBA" id="ARBA00022989"/>
    </source>
</evidence>
<evidence type="ECO:0000256" key="11">
    <source>
        <dbReference type="SAM" id="MobiDB-lite"/>
    </source>
</evidence>
<dbReference type="InterPro" id="IPR029044">
    <property type="entry name" value="Nucleotide-diphossugar_trans"/>
</dbReference>
<feature type="region of interest" description="Disordered" evidence="11">
    <location>
        <begin position="1"/>
        <end position="46"/>
    </location>
</feature>
<evidence type="ECO:0000256" key="6">
    <source>
        <dbReference type="ARBA" id="ARBA00022692"/>
    </source>
</evidence>
<comment type="subcellular location">
    <subcellularLocation>
        <location evidence="1">Membrane</location>
        <topology evidence="1">Single-pass type II membrane protein</topology>
    </subcellularLocation>
</comment>
<evidence type="ECO:0000256" key="7">
    <source>
        <dbReference type="ARBA" id="ARBA00022968"/>
    </source>
</evidence>
<organism evidence="13 14">
    <name type="scientific">Durusdinium trenchii</name>
    <dbReference type="NCBI Taxonomy" id="1381693"/>
    <lineage>
        <taxon>Eukaryota</taxon>
        <taxon>Sar</taxon>
        <taxon>Alveolata</taxon>
        <taxon>Dinophyceae</taxon>
        <taxon>Suessiales</taxon>
        <taxon>Symbiodiniaceae</taxon>
        <taxon>Durusdinium</taxon>
    </lineage>
</organism>
<evidence type="ECO:0000256" key="4">
    <source>
        <dbReference type="ARBA" id="ARBA00022676"/>
    </source>
</evidence>
<dbReference type="Gene3D" id="2.20.70.10">
    <property type="match status" value="1"/>
</dbReference>
<dbReference type="InterPro" id="IPR003859">
    <property type="entry name" value="Galactosyl_T"/>
</dbReference>
<accession>A0ABP0JG54</accession>
<dbReference type="SUPFAM" id="SSF53448">
    <property type="entry name" value="Nucleotide-diphospho-sugar transferases"/>
    <property type="match status" value="1"/>
</dbReference>
<proteinExistence type="inferred from homology"/>
<keyword evidence="10" id="KW-0325">Glycoprotein</keyword>
<dbReference type="Pfam" id="PF02709">
    <property type="entry name" value="Glyco_transf_7C"/>
    <property type="match status" value="1"/>
</dbReference>
<evidence type="ECO:0000313" key="13">
    <source>
        <dbReference type="EMBL" id="CAK9013390.1"/>
    </source>
</evidence>
<gene>
    <name evidence="13" type="ORF">SCF082_LOCUS11911</name>
</gene>
<evidence type="ECO:0000259" key="12">
    <source>
        <dbReference type="PROSITE" id="PS50020"/>
    </source>
</evidence>
<dbReference type="Proteomes" id="UP001642464">
    <property type="component" value="Unassembled WGS sequence"/>
</dbReference>
<keyword evidence="6" id="KW-0812">Transmembrane</keyword>
<evidence type="ECO:0000256" key="2">
    <source>
        <dbReference type="ARBA" id="ARBA00004922"/>
    </source>
</evidence>
<dbReference type="Pfam" id="PF13733">
    <property type="entry name" value="Glyco_transf_7N"/>
    <property type="match status" value="1"/>
</dbReference>
<sequence length="373" mass="42589">MDQQTGNGAPVPRAPATMASADAKQPEEEQGRAPEDKAKLPPGWTREFSKSQKREYFFHVESGKSVWSLADLERVRSSSAGGATKRNREETQDGAQAKKSKKEGRRVAIIVPFRDLHKAQRRKEHLDKFVPHMSKYLAGIPGIAEFHVFVVEQSDDKRKFNRGKLLNIGFQLARQDPREFDAFVFHDVDLLPQKPLEEWYAKAPHAPLHLARAWGRYNNNPKYFGGIVTFCARDFERIDGFPNTFWGWGGEDDEILLRVQQAGLRIDGPSKHLRGAVVDLEGMDAKTKLDFLRKTDWKCKVKWEVLDEYKALRGEIAEGKKPRPPWWGLRGTTFKKLSESSLGEHATRILVDVGYNSNADGSEHWANRKLDWK</sequence>
<evidence type="ECO:0000256" key="10">
    <source>
        <dbReference type="ARBA" id="ARBA00023180"/>
    </source>
</evidence>
<evidence type="ECO:0000256" key="9">
    <source>
        <dbReference type="ARBA" id="ARBA00023136"/>
    </source>
</evidence>
<name>A0ABP0JG54_9DINO</name>
<keyword evidence="8" id="KW-1133">Transmembrane helix</keyword>
<dbReference type="EMBL" id="CAXAMM010007141">
    <property type="protein sequence ID" value="CAK9013390.1"/>
    <property type="molecule type" value="Genomic_DNA"/>
</dbReference>